<evidence type="ECO:0000256" key="1">
    <source>
        <dbReference type="PROSITE-ProRule" id="PRU00047"/>
    </source>
</evidence>
<dbReference type="GO" id="GO:0003676">
    <property type="term" value="F:nucleic acid binding"/>
    <property type="evidence" value="ECO:0007669"/>
    <property type="project" value="InterPro"/>
</dbReference>
<dbReference type="GO" id="GO:0008270">
    <property type="term" value="F:zinc ion binding"/>
    <property type="evidence" value="ECO:0007669"/>
    <property type="project" value="UniProtKB-KW"/>
</dbReference>
<dbReference type="InterPro" id="IPR036875">
    <property type="entry name" value="Znf_CCHC_sf"/>
</dbReference>
<feature type="region of interest" description="Disordered" evidence="2">
    <location>
        <begin position="153"/>
        <end position="201"/>
    </location>
</feature>
<evidence type="ECO:0000313" key="4">
    <source>
        <dbReference type="Proteomes" id="UP000087171"/>
    </source>
</evidence>
<sequence>MATAMAQQAQQAANQWNMPPTYWLVKLNTGGGGEKNNGRKPRICGLGSLQEKFFGQIFSKSVRVEKEDQFLRLYQGSLTASEYATKFESIAKHFRYFRNQMDEEYMCERFESELKYEIKEFVGPFDIRQYQVMVEKCKKVEIMKWGRPNKGAIGGLARPQGNVDPKNRGRQFQQQKPYAHPQGIARDRPGPQNMGYQRPQNPVHNTMRIVRCYHCEQEGHRITECPERTRICYACKKPGHLAKDFGEKDTSDNKEVVNKKDVVCPTARGHVYHISGEEAPSSSELI</sequence>
<feature type="domain" description="CCHC-type" evidence="3">
    <location>
        <begin position="211"/>
        <end position="227"/>
    </location>
</feature>
<dbReference type="OrthoDB" id="427960at2759"/>
<dbReference type="SUPFAM" id="SSF57756">
    <property type="entry name" value="Retrovirus zinc finger-like domains"/>
    <property type="match status" value="1"/>
</dbReference>
<protein>
    <submittedName>
        <fullName evidence="5">Uncharacterized protein LOC105852341</fullName>
    </submittedName>
</protein>
<dbReference type="PROSITE" id="PS50158">
    <property type="entry name" value="ZF_CCHC"/>
    <property type="match status" value="1"/>
</dbReference>
<dbReference type="InterPro" id="IPR001878">
    <property type="entry name" value="Znf_CCHC"/>
</dbReference>
<evidence type="ECO:0000256" key="2">
    <source>
        <dbReference type="SAM" id="MobiDB-lite"/>
    </source>
</evidence>
<dbReference type="SMART" id="SM00343">
    <property type="entry name" value="ZnF_C2HC"/>
    <property type="match status" value="2"/>
</dbReference>
<keyword evidence="1" id="KW-0863">Zinc-finger</keyword>
<dbReference type="Pfam" id="PF00098">
    <property type="entry name" value="zf-CCHC"/>
    <property type="match status" value="2"/>
</dbReference>
<name>A0A1S3EBU8_CICAR</name>
<organism evidence="4 5">
    <name type="scientific">Cicer arietinum</name>
    <name type="common">Chickpea</name>
    <name type="synonym">Garbanzo</name>
    <dbReference type="NCBI Taxonomy" id="3827"/>
    <lineage>
        <taxon>Eukaryota</taxon>
        <taxon>Viridiplantae</taxon>
        <taxon>Streptophyta</taxon>
        <taxon>Embryophyta</taxon>
        <taxon>Tracheophyta</taxon>
        <taxon>Spermatophyta</taxon>
        <taxon>Magnoliopsida</taxon>
        <taxon>eudicotyledons</taxon>
        <taxon>Gunneridae</taxon>
        <taxon>Pentapetalae</taxon>
        <taxon>rosids</taxon>
        <taxon>fabids</taxon>
        <taxon>Fabales</taxon>
        <taxon>Fabaceae</taxon>
        <taxon>Papilionoideae</taxon>
        <taxon>50 kb inversion clade</taxon>
        <taxon>NPAAA clade</taxon>
        <taxon>Hologalegina</taxon>
        <taxon>IRL clade</taxon>
        <taxon>Cicereae</taxon>
        <taxon>Cicer</taxon>
    </lineage>
</organism>
<dbReference type="Gene3D" id="4.10.60.10">
    <property type="entry name" value="Zinc finger, CCHC-type"/>
    <property type="match status" value="1"/>
</dbReference>
<keyword evidence="1" id="KW-0479">Metal-binding</keyword>
<dbReference type="RefSeq" id="XP_012572844.1">
    <property type="nucleotide sequence ID" value="XM_012717390.1"/>
</dbReference>
<dbReference type="Proteomes" id="UP000087171">
    <property type="component" value="Chromosome Ca6"/>
</dbReference>
<reference evidence="4" key="1">
    <citation type="journal article" date="2013" name="Nat. Biotechnol.">
        <title>Draft genome sequence of chickpea (Cicer arietinum) provides a resource for trait improvement.</title>
        <authorList>
            <person name="Varshney R.K."/>
            <person name="Song C."/>
            <person name="Saxena R.K."/>
            <person name="Azam S."/>
            <person name="Yu S."/>
            <person name="Sharpe A.G."/>
            <person name="Cannon S."/>
            <person name="Baek J."/>
            <person name="Rosen B.D."/>
            <person name="Tar'an B."/>
            <person name="Millan T."/>
            <person name="Zhang X."/>
            <person name="Ramsay L.D."/>
            <person name="Iwata A."/>
            <person name="Wang Y."/>
            <person name="Nelson W."/>
            <person name="Farmer A.D."/>
            <person name="Gaur P.M."/>
            <person name="Soderlund C."/>
            <person name="Penmetsa R.V."/>
            <person name="Xu C."/>
            <person name="Bharti A.K."/>
            <person name="He W."/>
            <person name="Winter P."/>
            <person name="Zhao S."/>
            <person name="Hane J.K."/>
            <person name="Carrasquilla-Garcia N."/>
            <person name="Condie J.A."/>
            <person name="Upadhyaya H.D."/>
            <person name="Luo M.C."/>
            <person name="Thudi M."/>
            <person name="Gowda C.L."/>
            <person name="Singh N.P."/>
            <person name="Lichtenzveig J."/>
            <person name="Gali K.K."/>
            <person name="Rubio J."/>
            <person name="Nadarajan N."/>
            <person name="Dolezel J."/>
            <person name="Bansal K.C."/>
            <person name="Xu X."/>
            <person name="Edwards D."/>
            <person name="Zhang G."/>
            <person name="Kahl G."/>
            <person name="Gil J."/>
            <person name="Singh K.B."/>
            <person name="Datta S.K."/>
            <person name="Jackson S.A."/>
            <person name="Wang J."/>
            <person name="Cook D.R."/>
        </authorList>
    </citation>
    <scope>NUCLEOTIDE SEQUENCE [LARGE SCALE GENOMIC DNA]</scope>
    <source>
        <strain evidence="4">cv. CDC Frontier</strain>
    </source>
</reference>
<gene>
    <name evidence="5" type="primary">LOC105852341</name>
</gene>
<accession>A0A1S3EBU8</accession>
<proteinExistence type="predicted"/>
<evidence type="ECO:0000259" key="3">
    <source>
        <dbReference type="PROSITE" id="PS50158"/>
    </source>
</evidence>
<dbReference type="AlphaFoldDB" id="A0A1S3EBU8"/>
<keyword evidence="1" id="KW-0862">Zinc</keyword>
<evidence type="ECO:0000313" key="5">
    <source>
        <dbReference type="RefSeq" id="XP_012572844.1"/>
    </source>
</evidence>
<reference evidence="5" key="2">
    <citation type="submission" date="2025-08" db="UniProtKB">
        <authorList>
            <consortium name="RefSeq"/>
        </authorList>
    </citation>
    <scope>IDENTIFICATION</scope>
    <source>
        <tissue evidence="5">Etiolated seedlings</tissue>
    </source>
</reference>
<keyword evidence="4" id="KW-1185">Reference proteome</keyword>